<dbReference type="PANTHER" id="PTHR23026">
    <property type="entry name" value="NADPH NITROREDUCTASE"/>
    <property type="match status" value="1"/>
</dbReference>
<dbReference type="InterPro" id="IPR033878">
    <property type="entry name" value="NfsB-like"/>
</dbReference>
<evidence type="ECO:0000256" key="5">
    <source>
        <dbReference type="ARBA" id="ARBA00022857"/>
    </source>
</evidence>
<dbReference type="PANTHER" id="PTHR23026:SF125">
    <property type="entry name" value="OXYGEN-INSENSITIVE NAD(P)H NITROREDUCTASE"/>
    <property type="match status" value="1"/>
</dbReference>
<evidence type="ECO:0000256" key="1">
    <source>
        <dbReference type="ARBA" id="ARBA00001917"/>
    </source>
</evidence>
<proteinExistence type="inferred from homology"/>
<keyword evidence="12" id="KW-1185">Reference proteome</keyword>
<dbReference type="Proteomes" id="UP000305526">
    <property type="component" value="Unassembled WGS sequence"/>
</dbReference>
<dbReference type="GO" id="GO:0046256">
    <property type="term" value="P:2,4,6-trinitrotoluene catabolic process"/>
    <property type="evidence" value="ECO:0007669"/>
    <property type="project" value="TreeGrafter"/>
</dbReference>
<sequence length="220" mass="25206">MISKQQILDAYHNRYACKSYDPNKKISQDDLTFILETARLSPSSFGLEPWRFLVIENQQIKELIRDIAWGAKDKIMDCSHFVVILARQQSALQPGSEYIRQQRAEIMKLPAEVIALYEGFYRNFCENEFNLNTEEAYYAWASRQCYIALGNMLTSAAMIGIDSTPVEGFPLEKLNNALVEKGLYDPQAFKLSVMAAFGYRAGEPRAKTRRAFDDVVSYIK</sequence>
<dbReference type="SUPFAM" id="SSF55469">
    <property type="entry name" value="FMN-dependent nitroreductase-like"/>
    <property type="match status" value="1"/>
</dbReference>
<dbReference type="GO" id="GO:0046857">
    <property type="term" value="F:oxidoreductase activity, acting on other nitrogenous compounds as donors, with NAD or NADP as acceptor"/>
    <property type="evidence" value="ECO:0007669"/>
    <property type="project" value="TreeGrafter"/>
</dbReference>
<dbReference type="EMBL" id="SMCP01000013">
    <property type="protein sequence ID" value="TCV83869.1"/>
    <property type="molecule type" value="Genomic_DNA"/>
</dbReference>
<reference evidence="9 11" key="1">
    <citation type="submission" date="2019-03" db="EMBL/GenBank/DDBJ databases">
        <title>Genomic Encyclopedia of Type Strains, Phase IV (KMG-IV): sequencing the most valuable type-strain genomes for metagenomic binning, comparative biology and taxonomic classification.</title>
        <authorList>
            <person name="Goeker M."/>
        </authorList>
    </citation>
    <scope>NUCLEOTIDE SEQUENCE [LARGE SCALE GENOMIC DNA]</scope>
    <source>
        <strain evidence="9 11">DSM 28140</strain>
    </source>
</reference>
<dbReference type="RefSeq" id="WP_132968011.1">
    <property type="nucleotide sequence ID" value="NZ_LEKL01000011.1"/>
</dbReference>
<keyword evidence="6" id="KW-0560">Oxidoreductase</keyword>
<comment type="cofactor">
    <cofactor evidence="1">
        <name>FMN</name>
        <dbReference type="ChEBI" id="CHEBI:58210"/>
    </cofactor>
</comment>
<protein>
    <submittedName>
        <fullName evidence="10">NAD(P)H-dependent oxidoreductase</fullName>
    </submittedName>
</protein>
<reference evidence="10 12" key="2">
    <citation type="submission" date="2019-05" db="EMBL/GenBank/DDBJ databases">
        <title>Pasteurellaceae isolates from reptiles.</title>
        <authorList>
            <person name="Bojesen A.M."/>
            <person name="Lund E."/>
        </authorList>
    </citation>
    <scope>NUCLEOTIDE SEQUENCE [LARGE SCALE GENOMIC DNA]</scope>
    <source>
        <strain evidence="10 12">ELNT2x</strain>
    </source>
</reference>
<evidence type="ECO:0000256" key="6">
    <source>
        <dbReference type="ARBA" id="ARBA00023002"/>
    </source>
</evidence>
<feature type="domain" description="Nitroreductase" evidence="8">
    <location>
        <begin position="13"/>
        <end position="199"/>
    </location>
</feature>
<evidence type="ECO:0000259" key="8">
    <source>
        <dbReference type="Pfam" id="PF00881"/>
    </source>
</evidence>
<accession>A0A4V2W1E1</accession>
<evidence type="ECO:0000256" key="4">
    <source>
        <dbReference type="ARBA" id="ARBA00022643"/>
    </source>
</evidence>
<dbReference type="Gene3D" id="3.40.109.10">
    <property type="entry name" value="NADH Oxidase"/>
    <property type="match status" value="1"/>
</dbReference>
<evidence type="ECO:0000256" key="2">
    <source>
        <dbReference type="ARBA" id="ARBA00007118"/>
    </source>
</evidence>
<evidence type="ECO:0000313" key="10">
    <source>
        <dbReference type="EMBL" id="TNG89715.1"/>
    </source>
</evidence>
<comment type="similarity">
    <text evidence="2">Belongs to the nitroreductase family.</text>
</comment>
<comment type="caution">
    <text evidence="9">The sequence shown here is derived from an EMBL/GenBank/DDBJ whole genome shotgun (WGS) entry which is preliminary data.</text>
</comment>
<dbReference type="InterPro" id="IPR000415">
    <property type="entry name" value="Nitroreductase-like"/>
</dbReference>
<keyword evidence="4" id="KW-0288">FMN</keyword>
<dbReference type="Pfam" id="PF00881">
    <property type="entry name" value="Nitroreductase"/>
    <property type="match status" value="1"/>
</dbReference>
<organism evidence="9 11">
    <name type="scientific">Testudinibacter aquarius</name>
    <dbReference type="NCBI Taxonomy" id="1524974"/>
    <lineage>
        <taxon>Bacteria</taxon>
        <taxon>Pseudomonadati</taxon>
        <taxon>Pseudomonadota</taxon>
        <taxon>Gammaproteobacteria</taxon>
        <taxon>Pasteurellales</taxon>
        <taxon>Pasteurellaceae</taxon>
        <taxon>Testudinibacter</taxon>
    </lineage>
</organism>
<evidence type="ECO:0000313" key="9">
    <source>
        <dbReference type="EMBL" id="TCV83869.1"/>
    </source>
</evidence>
<dbReference type="EMBL" id="VDGV01000092">
    <property type="protein sequence ID" value="TNG89715.1"/>
    <property type="molecule type" value="Genomic_DNA"/>
</dbReference>
<dbReference type="CDD" id="cd02149">
    <property type="entry name" value="NfsB-like"/>
    <property type="match status" value="1"/>
</dbReference>
<evidence type="ECO:0000313" key="12">
    <source>
        <dbReference type="Proteomes" id="UP000305526"/>
    </source>
</evidence>
<keyword evidence="3" id="KW-0285">Flavoprotein</keyword>
<evidence type="ECO:0000256" key="7">
    <source>
        <dbReference type="ARBA" id="ARBA00023027"/>
    </source>
</evidence>
<evidence type="ECO:0000256" key="3">
    <source>
        <dbReference type="ARBA" id="ARBA00022630"/>
    </source>
</evidence>
<keyword evidence="5" id="KW-0521">NADP</keyword>
<keyword evidence="7" id="KW-0520">NAD</keyword>
<name>A0A4V2W1E1_9PAST</name>
<evidence type="ECO:0000313" key="11">
    <source>
        <dbReference type="Proteomes" id="UP000294619"/>
    </source>
</evidence>
<dbReference type="Proteomes" id="UP000294619">
    <property type="component" value="Unassembled WGS sequence"/>
</dbReference>
<dbReference type="InterPro" id="IPR050627">
    <property type="entry name" value="Nitroreductase/BluB"/>
</dbReference>
<dbReference type="GO" id="GO:0005829">
    <property type="term" value="C:cytosol"/>
    <property type="evidence" value="ECO:0007669"/>
    <property type="project" value="TreeGrafter"/>
</dbReference>
<gene>
    <name evidence="9" type="ORF">EDC16_11370</name>
    <name evidence="10" type="ORF">FHQ21_09930</name>
</gene>
<dbReference type="InterPro" id="IPR029479">
    <property type="entry name" value="Nitroreductase"/>
</dbReference>
<dbReference type="AlphaFoldDB" id="A0A4V2W1E1"/>